<keyword evidence="5" id="KW-1185">Reference proteome</keyword>
<dbReference type="Pfam" id="PF10979">
    <property type="entry name" value="DUF2786"/>
    <property type="match status" value="1"/>
</dbReference>
<evidence type="ECO:0000313" key="5">
    <source>
        <dbReference type="Proteomes" id="UP000431901"/>
    </source>
</evidence>
<dbReference type="Pfam" id="PF23771">
    <property type="entry name" value="DUF7168"/>
    <property type="match status" value="1"/>
</dbReference>
<sequence>MIFDEGCGAPTSHHRTFRSGGSNMTAPENPILARIRGLLAHAESTGNVQEAEAFTAKAVGLMAKYGIEHAMLSDVEPETDTIGDSERIRLHAPYALDKVTLLHHVAEALGCKMVFYKAGPTYSATVFGYESDRERVNLLFTSLLVQATHAMAATQVPFGESVKAFRRTWYQGFAIAVHERLKVAENHARQQAEAGSATATAGTRSTALVLADRADRVQDAWRERTQGIKAISRKLSGSGRMAGYRDGQRADLGNRRALDRSHH</sequence>
<reference evidence="4 5" key="1">
    <citation type="submission" date="2019-12" db="EMBL/GenBank/DDBJ databases">
        <title>Nocardia macrotermitis sp. nov. and Nocardia aurantia sp. nov., isolated from the gut of the fungus growing-termite Macrotermes natalensis.</title>
        <authorList>
            <person name="Christine B."/>
            <person name="Rene B."/>
        </authorList>
    </citation>
    <scope>NUCLEOTIDE SEQUENCE [LARGE SCALE GENOMIC DNA]</scope>
    <source>
        <strain evidence="4 5">DSM 102126</strain>
    </source>
</reference>
<feature type="domain" description="DUF7168" evidence="3">
    <location>
        <begin position="99"/>
        <end position="202"/>
    </location>
</feature>
<dbReference type="InterPro" id="IPR055592">
    <property type="entry name" value="DUF7168"/>
</dbReference>
<gene>
    <name evidence="4" type="ORF">GQ466_16370</name>
</gene>
<evidence type="ECO:0000313" key="4">
    <source>
        <dbReference type="EMBL" id="MXQ65605.1"/>
    </source>
</evidence>
<feature type="region of interest" description="Disordered" evidence="1">
    <location>
        <begin position="239"/>
        <end position="263"/>
    </location>
</feature>
<name>A0A6I4WBH1_9ACTN</name>
<feature type="compositionally biased region" description="Basic and acidic residues" evidence="1">
    <location>
        <begin position="246"/>
        <end position="263"/>
    </location>
</feature>
<dbReference type="EMBL" id="WUTW01000002">
    <property type="protein sequence ID" value="MXQ65605.1"/>
    <property type="molecule type" value="Genomic_DNA"/>
</dbReference>
<organism evidence="4 5">
    <name type="scientific">Actinomadura rayongensis</name>
    <dbReference type="NCBI Taxonomy" id="1429076"/>
    <lineage>
        <taxon>Bacteria</taxon>
        <taxon>Bacillati</taxon>
        <taxon>Actinomycetota</taxon>
        <taxon>Actinomycetes</taxon>
        <taxon>Streptosporangiales</taxon>
        <taxon>Thermomonosporaceae</taxon>
        <taxon>Actinomadura</taxon>
    </lineage>
</organism>
<feature type="domain" description="DUF2786" evidence="2">
    <location>
        <begin position="31"/>
        <end position="69"/>
    </location>
</feature>
<dbReference type="InterPro" id="IPR024498">
    <property type="entry name" value="DUF2786"/>
</dbReference>
<evidence type="ECO:0000259" key="3">
    <source>
        <dbReference type="Pfam" id="PF23771"/>
    </source>
</evidence>
<dbReference type="AlphaFoldDB" id="A0A6I4WBH1"/>
<protein>
    <submittedName>
        <fullName evidence="4">DUF2786 domain-containing protein</fullName>
    </submittedName>
</protein>
<evidence type="ECO:0000256" key="1">
    <source>
        <dbReference type="SAM" id="MobiDB-lite"/>
    </source>
</evidence>
<dbReference type="OrthoDB" id="5145833at2"/>
<feature type="region of interest" description="Disordered" evidence="1">
    <location>
        <begin position="1"/>
        <end position="23"/>
    </location>
</feature>
<comment type="caution">
    <text evidence="4">The sequence shown here is derived from an EMBL/GenBank/DDBJ whole genome shotgun (WGS) entry which is preliminary data.</text>
</comment>
<dbReference type="Proteomes" id="UP000431901">
    <property type="component" value="Unassembled WGS sequence"/>
</dbReference>
<proteinExistence type="predicted"/>
<evidence type="ECO:0000259" key="2">
    <source>
        <dbReference type="Pfam" id="PF10979"/>
    </source>
</evidence>
<accession>A0A6I4WBH1</accession>